<proteinExistence type="predicted"/>
<evidence type="ECO:0000313" key="2">
    <source>
        <dbReference type="Proteomes" id="UP001597215"/>
    </source>
</evidence>
<name>A0ABW4MDV2_9SPHN</name>
<reference evidence="2" key="1">
    <citation type="journal article" date="2019" name="Int. J. Syst. Evol. Microbiol.">
        <title>The Global Catalogue of Microorganisms (GCM) 10K type strain sequencing project: providing services to taxonomists for standard genome sequencing and annotation.</title>
        <authorList>
            <consortium name="The Broad Institute Genomics Platform"/>
            <consortium name="The Broad Institute Genome Sequencing Center for Infectious Disease"/>
            <person name="Wu L."/>
            <person name="Ma J."/>
        </authorList>
    </citation>
    <scope>NUCLEOTIDE SEQUENCE [LARGE SCALE GENOMIC DNA]</scope>
    <source>
        <strain evidence="2">CGMCC 1.12449</strain>
    </source>
</reference>
<comment type="caution">
    <text evidence="1">The sequence shown here is derived from an EMBL/GenBank/DDBJ whole genome shotgun (WGS) entry which is preliminary data.</text>
</comment>
<dbReference type="Proteomes" id="UP001597215">
    <property type="component" value="Unassembled WGS sequence"/>
</dbReference>
<accession>A0ABW4MDV2</accession>
<organism evidence="1 2">
    <name type="scientific">Sphingorhabdus buctiana</name>
    <dbReference type="NCBI Taxonomy" id="1508805"/>
    <lineage>
        <taxon>Bacteria</taxon>
        <taxon>Pseudomonadati</taxon>
        <taxon>Pseudomonadota</taxon>
        <taxon>Alphaproteobacteria</taxon>
        <taxon>Sphingomonadales</taxon>
        <taxon>Sphingomonadaceae</taxon>
        <taxon>Sphingorhabdus</taxon>
    </lineage>
</organism>
<dbReference type="EMBL" id="JBHUEL010000008">
    <property type="protein sequence ID" value="MFD1767087.1"/>
    <property type="molecule type" value="Genomic_DNA"/>
</dbReference>
<sequence length="135" mass="14905">MPDEEAKRAAYEELMAYIEECAEATKGWEGELLEDDEVSQRYGISAEQLDALRGEGKAMAFPKSAGGYVYPAAQFVDCNVVAGIDHVAEVVQINGECWLFLTQRSPYLDGDVPLDRLKRGDLAAVVEAAHMQYDL</sequence>
<evidence type="ECO:0000313" key="1">
    <source>
        <dbReference type="EMBL" id="MFD1767087.1"/>
    </source>
</evidence>
<keyword evidence="2" id="KW-1185">Reference proteome</keyword>
<dbReference type="RefSeq" id="WP_381514028.1">
    <property type="nucleotide sequence ID" value="NZ_JBHUEL010000008.1"/>
</dbReference>
<gene>
    <name evidence="1" type="ORF">ACFSAG_09545</name>
</gene>
<protein>
    <recommendedName>
        <fullName evidence="3">DUF2384 domain-containing protein</fullName>
    </recommendedName>
</protein>
<evidence type="ECO:0008006" key="3">
    <source>
        <dbReference type="Google" id="ProtNLM"/>
    </source>
</evidence>